<dbReference type="PRINTS" id="PR00081">
    <property type="entry name" value="GDHRDH"/>
</dbReference>
<dbReference type="OrthoDB" id="9803333at2"/>
<dbReference type="PANTHER" id="PTHR42760">
    <property type="entry name" value="SHORT-CHAIN DEHYDROGENASES/REDUCTASES FAMILY MEMBER"/>
    <property type="match status" value="1"/>
</dbReference>
<dbReference type="Pfam" id="PF13561">
    <property type="entry name" value="adh_short_C2"/>
    <property type="match status" value="1"/>
</dbReference>
<comment type="similarity">
    <text evidence="1">Belongs to the short-chain dehydrogenases/reductases (SDR) family.</text>
</comment>
<dbReference type="PANTHER" id="PTHR42760:SF133">
    <property type="entry name" value="3-OXOACYL-[ACYL-CARRIER-PROTEIN] REDUCTASE"/>
    <property type="match status" value="1"/>
</dbReference>
<comment type="caution">
    <text evidence="3">The sequence shown here is derived from an EMBL/GenBank/DDBJ whole genome shotgun (WGS) entry which is preliminary data.</text>
</comment>
<name>A0A418NHS2_9SPHN</name>
<dbReference type="InterPro" id="IPR020904">
    <property type="entry name" value="Sc_DH/Rdtase_CS"/>
</dbReference>
<keyword evidence="2" id="KW-0560">Oxidoreductase</keyword>
<dbReference type="InterPro" id="IPR036291">
    <property type="entry name" value="NAD(P)-bd_dom_sf"/>
</dbReference>
<dbReference type="SUPFAM" id="SSF51735">
    <property type="entry name" value="NAD(P)-binding Rossmann-fold domains"/>
    <property type="match status" value="1"/>
</dbReference>
<dbReference type="Gene3D" id="3.40.50.720">
    <property type="entry name" value="NAD(P)-binding Rossmann-like Domain"/>
    <property type="match status" value="1"/>
</dbReference>
<dbReference type="RefSeq" id="WP_119513525.1">
    <property type="nucleotide sequence ID" value="NZ_QXFK01000016.1"/>
</dbReference>
<dbReference type="InterPro" id="IPR002347">
    <property type="entry name" value="SDR_fam"/>
</dbReference>
<evidence type="ECO:0000256" key="1">
    <source>
        <dbReference type="ARBA" id="ARBA00006484"/>
    </source>
</evidence>
<dbReference type="Proteomes" id="UP000285092">
    <property type="component" value="Unassembled WGS sequence"/>
</dbReference>
<evidence type="ECO:0000256" key="2">
    <source>
        <dbReference type="ARBA" id="ARBA00023002"/>
    </source>
</evidence>
<accession>A0A418NHS2</accession>
<dbReference type="GO" id="GO:0016616">
    <property type="term" value="F:oxidoreductase activity, acting on the CH-OH group of donors, NAD or NADP as acceptor"/>
    <property type="evidence" value="ECO:0007669"/>
    <property type="project" value="TreeGrafter"/>
</dbReference>
<organism evidence="3 4">
    <name type="scientific">Pelagerythrobacter aerophilus</name>
    <dbReference type="NCBI Taxonomy" id="2306995"/>
    <lineage>
        <taxon>Bacteria</taxon>
        <taxon>Pseudomonadati</taxon>
        <taxon>Pseudomonadota</taxon>
        <taxon>Alphaproteobacteria</taxon>
        <taxon>Sphingomonadales</taxon>
        <taxon>Erythrobacteraceae</taxon>
        <taxon>Pelagerythrobacter</taxon>
    </lineage>
</organism>
<evidence type="ECO:0000313" key="3">
    <source>
        <dbReference type="EMBL" id="RIV78194.1"/>
    </source>
</evidence>
<dbReference type="EMBL" id="QXFK01000016">
    <property type="protein sequence ID" value="RIV78194.1"/>
    <property type="molecule type" value="Genomic_DNA"/>
</dbReference>
<evidence type="ECO:0000313" key="4">
    <source>
        <dbReference type="Proteomes" id="UP000285092"/>
    </source>
</evidence>
<protein>
    <submittedName>
        <fullName evidence="3">SDR family oxidoreductase</fullName>
    </submittedName>
</protein>
<dbReference type="AlphaFoldDB" id="A0A418NHS2"/>
<keyword evidence="4" id="KW-1185">Reference proteome</keyword>
<proteinExistence type="inferred from homology"/>
<dbReference type="PROSITE" id="PS00061">
    <property type="entry name" value="ADH_SHORT"/>
    <property type="match status" value="1"/>
</dbReference>
<dbReference type="NCBIfam" id="NF005095">
    <property type="entry name" value="PRK06523.1"/>
    <property type="match status" value="1"/>
</dbReference>
<dbReference type="PRINTS" id="PR00080">
    <property type="entry name" value="SDRFAMILY"/>
</dbReference>
<reference evidence="3 4" key="1">
    <citation type="submission" date="2018-08" db="EMBL/GenBank/DDBJ databases">
        <title>Altererythrobacter sp.Ery1 and Ery12, the genome sequencing of novel strains in genus Alterythrobacter.</title>
        <authorList>
            <person name="Cheng H."/>
            <person name="Wu Y.-H."/>
            <person name="Fang C."/>
            <person name="Xu X.-W."/>
        </authorList>
    </citation>
    <scope>NUCLEOTIDE SEQUENCE [LARGE SCALE GENOMIC DNA]</scope>
    <source>
        <strain evidence="3 4">Ery1</strain>
    </source>
</reference>
<gene>
    <name evidence="3" type="ORF">D2V04_10005</name>
</gene>
<sequence length="259" mass="26772">MIPFVTLAGKRALITSGTRGAGAATVALFEELGARVLTTARTKPESLAASKFVAADLMRAEDGAVLAEAVRERLGGADIIIHMLGGSSSQAGGYAALSDAQWQQELALNLMPAVRLDRELVPEMVARGSGVVIHVSSIQRALPLPEATTAYAAAKAALSTYSKSLSKEVAPKGVRVASVAPGWIETEASVDLAKRLAAEHGADIEEGKRMIMDSLGGIPIGRPSKPEEVASLIAFLASDRAGTITGAEYVIDGGTIPTV</sequence>
<dbReference type="FunFam" id="3.40.50.720:FF:000084">
    <property type="entry name" value="Short-chain dehydrogenase reductase"/>
    <property type="match status" value="1"/>
</dbReference>